<keyword evidence="3" id="KW-0862">Zinc</keyword>
<evidence type="ECO:0000313" key="8">
    <source>
        <dbReference type="Proteomes" id="UP001222027"/>
    </source>
</evidence>
<evidence type="ECO:0000256" key="5">
    <source>
        <dbReference type="SAM" id="Phobius"/>
    </source>
</evidence>
<dbReference type="CDD" id="cd16448">
    <property type="entry name" value="RING-H2"/>
    <property type="match status" value="1"/>
</dbReference>
<keyword evidence="8" id="KW-1185">Reference proteome</keyword>
<evidence type="ECO:0000259" key="6">
    <source>
        <dbReference type="PROSITE" id="PS50089"/>
    </source>
</evidence>
<keyword evidence="2 4" id="KW-0863">Zinc-finger</keyword>
<evidence type="ECO:0000256" key="4">
    <source>
        <dbReference type="PROSITE-ProRule" id="PRU00175"/>
    </source>
</evidence>
<keyword evidence="1" id="KW-0479">Metal-binding</keyword>
<keyword evidence="5" id="KW-0812">Transmembrane</keyword>
<feature type="transmembrane region" description="Helical" evidence="5">
    <location>
        <begin position="31"/>
        <end position="51"/>
    </location>
</feature>
<dbReference type="EMBL" id="JAQQAF010000007">
    <property type="protein sequence ID" value="KAJ8471179.1"/>
    <property type="molecule type" value="Genomic_DNA"/>
</dbReference>
<dbReference type="Proteomes" id="UP001222027">
    <property type="component" value="Unassembled WGS sequence"/>
</dbReference>
<dbReference type="PROSITE" id="PS50089">
    <property type="entry name" value="ZF_RING_2"/>
    <property type="match status" value="1"/>
</dbReference>
<evidence type="ECO:0000313" key="7">
    <source>
        <dbReference type="EMBL" id="KAJ8471179.1"/>
    </source>
</evidence>
<dbReference type="AlphaFoldDB" id="A0AAV8Q404"/>
<keyword evidence="5" id="KW-1133">Transmembrane helix</keyword>
<dbReference type="InterPro" id="IPR001841">
    <property type="entry name" value="Znf_RING"/>
</dbReference>
<dbReference type="Gene3D" id="3.30.40.10">
    <property type="entry name" value="Zinc/RING finger domain, C3HC4 (zinc finger)"/>
    <property type="match status" value="1"/>
</dbReference>
<evidence type="ECO:0000256" key="1">
    <source>
        <dbReference type="ARBA" id="ARBA00022723"/>
    </source>
</evidence>
<feature type="domain" description="RING-type" evidence="6">
    <location>
        <begin position="96"/>
        <end position="139"/>
    </location>
</feature>
<organism evidence="7 8">
    <name type="scientific">Ensete ventricosum</name>
    <name type="common">Abyssinian banana</name>
    <name type="synonym">Musa ensete</name>
    <dbReference type="NCBI Taxonomy" id="4639"/>
    <lineage>
        <taxon>Eukaryota</taxon>
        <taxon>Viridiplantae</taxon>
        <taxon>Streptophyta</taxon>
        <taxon>Embryophyta</taxon>
        <taxon>Tracheophyta</taxon>
        <taxon>Spermatophyta</taxon>
        <taxon>Magnoliopsida</taxon>
        <taxon>Liliopsida</taxon>
        <taxon>Zingiberales</taxon>
        <taxon>Musaceae</taxon>
        <taxon>Ensete</taxon>
    </lineage>
</organism>
<gene>
    <name evidence="7" type="ORF">OPV22_025522</name>
</gene>
<dbReference type="PANTHER" id="PTHR45798:SF97">
    <property type="entry name" value="ALCOHOL-SENSITIVE RING FINGER PROTEIN 1"/>
    <property type="match status" value="1"/>
</dbReference>
<dbReference type="PANTHER" id="PTHR45798">
    <property type="entry name" value="RING-H2 FINGER PROTEIN ATL61-RELATED-RELATED"/>
    <property type="match status" value="1"/>
</dbReference>
<evidence type="ECO:0000256" key="3">
    <source>
        <dbReference type="ARBA" id="ARBA00022833"/>
    </source>
</evidence>
<sequence>MGLWESMSLSFSRLVKDEPQIDSDGQLHDQFAAFFFFIFLPITISLLVALLHRWMDRARRHADLMHLPVTIYVSDDRHRPTVANARSSCSKETASCRICLDELMGGQAVRVMPQCGHVYHRACIDEWLAARSDFCPLCRRRVIGGGADEINEDRRSRVSSSGGGGGGGNSLVVRLARLTSAGLLINS</sequence>
<protein>
    <recommendedName>
        <fullName evidence="6">RING-type domain-containing protein</fullName>
    </recommendedName>
</protein>
<evidence type="ECO:0000256" key="2">
    <source>
        <dbReference type="ARBA" id="ARBA00022771"/>
    </source>
</evidence>
<dbReference type="SUPFAM" id="SSF57850">
    <property type="entry name" value="RING/U-box"/>
    <property type="match status" value="1"/>
</dbReference>
<dbReference type="SMART" id="SM00184">
    <property type="entry name" value="RING"/>
    <property type="match status" value="1"/>
</dbReference>
<accession>A0AAV8Q404</accession>
<keyword evidence="5" id="KW-0472">Membrane</keyword>
<comment type="caution">
    <text evidence="7">The sequence shown here is derived from an EMBL/GenBank/DDBJ whole genome shotgun (WGS) entry which is preliminary data.</text>
</comment>
<reference evidence="7 8" key="1">
    <citation type="submission" date="2022-12" db="EMBL/GenBank/DDBJ databases">
        <title>Chromosome-scale assembly of the Ensete ventricosum genome.</title>
        <authorList>
            <person name="Dussert Y."/>
            <person name="Stocks J."/>
            <person name="Wendawek A."/>
            <person name="Woldeyes F."/>
            <person name="Nichols R.A."/>
            <person name="Borrell J.S."/>
        </authorList>
    </citation>
    <scope>NUCLEOTIDE SEQUENCE [LARGE SCALE GENOMIC DNA]</scope>
    <source>
        <strain evidence="8">cv. Maze</strain>
        <tissue evidence="7">Seeds</tissue>
    </source>
</reference>
<name>A0AAV8Q404_ENSVE</name>
<dbReference type="InterPro" id="IPR052788">
    <property type="entry name" value="RING-type_E3_ligase_ATL"/>
</dbReference>
<dbReference type="GO" id="GO:0008270">
    <property type="term" value="F:zinc ion binding"/>
    <property type="evidence" value="ECO:0007669"/>
    <property type="project" value="UniProtKB-KW"/>
</dbReference>
<dbReference type="InterPro" id="IPR013083">
    <property type="entry name" value="Znf_RING/FYVE/PHD"/>
</dbReference>
<dbReference type="Pfam" id="PF13639">
    <property type="entry name" value="zf-RING_2"/>
    <property type="match status" value="1"/>
</dbReference>
<proteinExistence type="predicted"/>